<dbReference type="EMBL" id="MU007029">
    <property type="protein sequence ID" value="KAF2431911.1"/>
    <property type="molecule type" value="Genomic_DNA"/>
</dbReference>
<dbReference type="PANTHER" id="PTHR33048">
    <property type="entry name" value="PTH11-LIKE INTEGRAL MEMBRANE PROTEIN (AFU_ORTHOLOGUE AFUA_5G11245)"/>
    <property type="match status" value="1"/>
</dbReference>
<proteinExistence type="inferred from homology"/>
<feature type="transmembrane region" description="Helical" evidence="7">
    <location>
        <begin position="189"/>
        <end position="212"/>
    </location>
</feature>
<dbReference type="PANTHER" id="PTHR33048:SF129">
    <property type="entry name" value="INTEGRAL MEMBRANE PROTEIN-RELATED"/>
    <property type="match status" value="1"/>
</dbReference>
<keyword evidence="10" id="KW-1185">Reference proteome</keyword>
<comment type="similarity">
    <text evidence="5">Belongs to the SAT4 family.</text>
</comment>
<evidence type="ECO:0000259" key="8">
    <source>
        <dbReference type="Pfam" id="PF20684"/>
    </source>
</evidence>
<evidence type="ECO:0000256" key="3">
    <source>
        <dbReference type="ARBA" id="ARBA00022989"/>
    </source>
</evidence>
<feature type="domain" description="Rhodopsin" evidence="8">
    <location>
        <begin position="44"/>
        <end position="286"/>
    </location>
</feature>
<name>A0A9P4NUF0_9PEZI</name>
<evidence type="ECO:0000256" key="2">
    <source>
        <dbReference type="ARBA" id="ARBA00022692"/>
    </source>
</evidence>
<dbReference type="Pfam" id="PF20684">
    <property type="entry name" value="Fung_rhodopsin"/>
    <property type="match status" value="1"/>
</dbReference>
<dbReference type="GO" id="GO:0016020">
    <property type="term" value="C:membrane"/>
    <property type="evidence" value="ECO:0007669"/>
    <property type="project" value="UniProtKB-SubCell"/>
</dbReference>
<keyword evidence="3 7" id="KW-1133">Transmembrane helix</keyword>
<keyword evidence="2 7" id="KW-0812">Transmembrane</keyword>
<evidence type="ECO:0000256" key="5">
    <source>
        <dbReference type="ARBA" id="ARBA00038359"/>
    </source>
</evidence>
<reference evidence="9" key="1">
    <citation type="journal article" date="2020" name="Stud. Mycol.">
        <title>101 Dothideomycetes genomes: a test case for predicting lifestyles and emergence of pathogens.</title>
        <authorList>
            <person name="Haridas S."/>
            <person name="Albert R."/>
            <person name="Binder M."/>
            <person name="Bloem J."/>
            <person name="Labutti K."/>
            <person name="Salamov A."/>
            <person name="Andreopoulos B."/>
            <person name="Baker S."/>
            <person name="Barry K."/>
            <person name="Bills G."/>
            <person name="Bluhm B."/>
            <person name="Cannon C."/>
            <person name="Castanera R."/>
            <person name="Culley D."/>
            <person name="Daum C."/>
            <person name="Ezra D."/>
            <person name="Gonzalez J."/>
            <person name="Henrissat B."/>
            <person name="Kuo A."/>
            <person name="Liang C."/>
            <person name="Lipzen A."/>
            <person name="Lutzoni F."/>
            <person name="Magnuson J."/>
            <person name="Mondo S."/>
            <person name="Nolan M."/>
            <person name="Ohm R."/>
            <person name="Pangilinan J."/>
            <person name="Park H.-J."/>
            <person name="Ramirez L."/>
            <person name="Alfaro M."/>
            <person name="Sun H."/>
            <person name="Tritt A."/>
            <person name="Yoshinaga Y."/>
            <person name="Zwiers L.-H."/>
            <person name="Turgeon B."/>
            <person name="Goodwin S."/>
            <person name="Spatafora J."/>
            <person name="Crous P."/>
            <person name="Grigoriev I."/>
        </authorList>
    </citation>
    <scope>NUCLEOTIDE SEQUENCE</scope>
    <source>
        <strain evidence="9">CBS 130266</strain>
    </source>
</reference>
<feature type="transmembrane region" description="Helical" evidence="7">
    <location>
        <begin position="110"/>
        <end position="130"/>
    </location>
</feature>
<feature type="transmembrane region" description="Helical" evidence="7">
    <location>
        <begin position="27"/>
        <end position="48"/>
    </location>
</feature>
<evidence type="ECO:0000313" key="9">
    <source>
        <dbReference type="EMBL" id="KAF2431911.1"/>
    </source>
</evidence>
<evidence type="ECO:0000256" key="6">
    <source>
        <dbReference type="SAM" id="MobiDB-lite"/>
    </source>
</evidence>
<evidence type="ECO:0000256" key="4">
    <source>
        <dbReference type="ARBA" id="ARBA00023136"/>
    </source>
</evidence>
<feature type="transmembrane region" description="Helical" evidence="7">
    <location>
        <begin position="142"/>
        <end position="169"/>
    </location>
</feature>
<organism evidence="9 10">
    <name type="scientific">Tothia fuscella</name>
    <dbReference type="NCBI Taxonomy" id="1048955"/>
    <lineage>
        <taxon>Eukaryota</taxon>
        <taxon>Fungi</taxon>
        <taxon>Dikarya</taxon>
        <taxon>Ascomycota</taxon>
        <taxon>Pezizomycotina</taxon>
        <taxon>Dothideomycetes</taxon>
        <taxon>Pleosporomycetidae</taxon>
        <taxon>Venturiales</taxon>
        <taxon>Cylindrosympodiaceae</taxon>
        <taxon>Tothia</taxon>
    </lineage>
</organism>
<dbReference type="OrthoDB" id="4525788at2759"/>
<feature type="region of interest" description="Disordered" evidence="6">
    <location>
        <begin position="307"/>
        <end position="332"/>
    </location>
</feature>
<feature type="compositionally biased region" description="Polar residues" evidence="6">
    <location>
        <begin position="320"/>
        <end position="329"/>
    </location>
</feature>
<comment type="caution">
    <text evidence="9">The sequence shown here is derived from an EMBL/GenBank/DDBJ whole genome shotgun (WGS) entry which is preliminary data.</text>
</comment>
<keyword evidence="4 7" id="KW-0472">Membrane</keyword>
<feature type="transmembrane region" description="Helical" evidence="7">
    <location>
        <begin position="60"/>
        <end position="81"/>
    </location>
</feature>
<evidence type="ECO:0000256" key="1">
    <source>
        <dbReference type="ARBA" id="ARBA00004141"/>
    </source>
</evidence>
<evidence type="ECO:0000256" key="7">
    <source>
        <dbReference type="SAM" id="Phobius"/>
    </source>
</evidence>
<feature type="compositionally biased region" description="Low complexity" evidence="6">
    <location>
        <begin position="307"/>
        <end position="319"/>
    </location>
</feature>
<accession>A0A9P4NUF0</accession>
<dbReference type="AlphaFoldDB" id="A0A9P4NUF0"/>
<dbReference type="InterPro" id="IPR052337">
    <property type="entry name" value="SAT4-like"/>
</dbReference>
<gene>
    <name evidence="9" type="ORF">EJ08DRAFT_696058</name>
</gene>
<evidence type="ECO:0000313" key="10">
    <source>
        <dbReference type="Proteomes" id="UP000800235"/>
    </source>
</evidence>
<dbReference type="InterPro" id="IPR049326">
    <property type="entry name" value="Rhodopsin_dom_fungi"/>
</dbReference>
<comment type="subcellular location">
    <subcellularLocation>
        <location evidence="1">Membrane</location>
        <topology evidence="1">Multi-pass membrane protein</topology>
    </subcellularLocation>
</comment>
<sequence length="439" mass="49078">MKLPPREVLASYPPANYINPETRGNSLIIVNGVFLGLMTVGVILRIFTRTVVRRWFGWDDVFIILAYLFTIGLNIAIDIGVNKSGWNRHVYDIPIASIGPSLKLAFWAKLLFANASFFTMLSLLAFYYRLIADTHDSGFRIALHLAVAFNTACYLSVLFAQIFICYPVKDYWTFPEPPGAKCLEEGPVTLASGCLKTFADLLITTLPIPLILRMNMQKRQRYGVAALLALGYIASIAGIVRTYFTYRTFYQTYDVTWWEYPGFLCAALENDLGVICACIPTLRPLWPHVFGGPINVLTAKIKSWSSSKSSSAEPSANRSPNQTNAQDTVSPALRVWPSPKVRPRPLSRSVDHFGVLEDANGSSGDDINLVIQTHGSREGLNQTSRLFNEVDKRDPPIHSEMHVSEESLNQESKQWGIKMRDVEKSDPAIHRGFSSFDAS</sequence>
<feature type="transmembrane region" description="Helical" evidence="7">
    <location>
        <begin position="224"/>
        <end position="244"/>
    </location>
</feature>
<protein>
    <recommendedName>
        <fullName evidence="8">Rhodopsin domain-containing protein</fullName>
    </recommendedName>
</protein>
<dbReference type="Proteomes" id="UP000800235">
    <property type="component" value="Unassembled WGS sequence"/>
</dbReference>